<evidence type="ECO:0000313" key="1">
    <source>
        <dbReference type="EMBL" id="OGM79165.1"/>
    </source>
</evidence>
<evidence type="ECO:0000313" key="2">
    <source>
        <dbReference type="Proteomes" id="UP000178999"/>
    </source>
</evidence>
<sequence>MGQRFLTTHVPIWNFRAFQESGAMVNLSANGYVCLQVQDQSVADALAALLGKEVVESNGWFTIHTDWTQPKDIANFIVPDGLALSVIATLSPHIR</sequence>
<comment type="caution">
    <text evidence="1">The sequence shown here is derived from an EMBL/GenBank/DDBJ whole genome shotgun (WGS) entry which is preliminary data.</text>
</comment>
<dbReference type="EMBL" id="MGHY01000019">
    <property type="protein sequence ID" value="OGM79165.1"/>
    <property type="molecule type" value="Genomic_DNA"/>
</dbReference>
<organism evidence="1 2">
    <name type="scientific">Candidatus Woesebacteria bacterium RIFOXYB1_FULL_38_16</name>
    <dbReference type="NCBI Taxonomy" id="1802538"/>
    <lineage>
        <taxon>Bacteria</taxon>
        <taxon>Candidatus Woeseibacteriota</taxon>
    </lineage>
</organism>
<protein>
    <submittedName>
        <fullName evidence="1">Uncharacterized protein</fullName>
    </submittedName>
</protein>
<gene>
    <name evidence="1" type="ORF">A2382_02950</name>
</gene>
<dbReference type="AlphaFoldDB" id="A0A1F8CUC3"/>
<name>A0A1F8CUC3_9BACT</name>
<dbReference type="Proteomes" id="UP000178999">
    <property type="component" value="Unassembled WGS sequence"/>
</dbReference>
<accession>A0A1F8CUC3</accession>
<reference evidence="1 2" key="1">
    <citation type="journal article" date="2016" name="Nat. Commun.">
        <title>Thousands of microbial genomes shed light on interconnected biogeochemical processes in an aquifer system.</title>
        <authorList>
            <person name="Anantharaman K."/>
            <person name="Brown C.T."/>
            <person name="Hug L.A."/>
            <person name="Sharon I."/>
            <person name="Castelle C.J."/>
            <person name="Probst A.J."/>
            <person name="Thomas B.C."/>
            <person name="Singh A."/>
            <person name="Wilkins M.J."/>
            <person name="Karaoz U."/>
            <person name="Brodie E.L."/>
            <person name="Williams K.H."/>
            <person name="Hubbard S.S."/>
            <person name="Banfield J.F."/>
        </authorList>
    </citation>
    <scope>NUCLEOTIDE SEQUENCE [LARGE SCALE GENOMIC DNA]</scope>
</reference>
<proteinExistence type="predicted"/>